<proteinExistence type="inferred from homology"/>
<dbReference type="CDD" id="cd08422">
    <property type="entry name" value="PBP2_CrgA_like"/>
    <property type="match status" value="1"/>
</dbReference>
<keyword evidence="2" id="KW-0805">Transcription regulation</keyword>
<dbReference type="Pfam" id="PF00126">
    <property type="entry name" value="HTH_1"/>
    <property type="match status" value="1"/>
</dbReference>
<evidence type="ECO:0000313" key="7">
    <source>
        <dbReference type="Proteomes" id="UP000529637"/>
    </source>
</evidence>
<name>A0A7Y6TVA4_9BURK</name>
<dbReference type="PANTHER" id="PTHR30537:SF5">
    <property type="entry name" value="HTH-TYPE TRANSCRIPTIONAL ACTIVATOR TTDR-RELATED"/>
    <property type="match status" value="1"/>
</dbReference>
<dbReference type="InterPro" id="IPR036388">
    <property type="entry name" value="WH-like_DNA-bd_sf"/>
</dbReference>
<keyword evidence="4" id="KW-0804">Transcription</keyword>
<comment type="similarity">
    <text evidence="1">Belongs to the LysR transcriptional regulatory family.</text>
</comment>
<dbReference type="InterPro" id="IPR000847">
    <property type="entry name" value="LysR_HTH_N"/>
</dbReference>
<dbReference type="EMBL" id="JABWMJ010000001">
    <property type="protein sequence ID" value="NUZ04727.1"/>
    <property type="molecule type" value="Genomic_DNA"/>
</dbReference>
<sequence length="310" mass="33924">MYENIRELVFFLRVSEETSFSAAARSLDLDPSTISKVVQRLENRLGVRLFHRTSRVLKLTQEGERFLSAAQKVMQALEEAEESLGPASGEVSGTLRVSSTPAFARGRLAPLMASFVEQYPGLRVEFVLAATPPDLFEQQIDVSFQSGSIPDSTLVARRVASTRWRICAAPAYLARAGVPTTPDDLAHHQCLNFLQGAFRSQWPLRRGDEVHTVVPKSNLVANNGDMLCALAVAGNGLARLADYHVADDLAAGRLVTVLDDYANESEPIFAVYPSRRHLSPRVRAFLDHVEAHFGGERAPDAAPPARPPAP</sequence>
<dbReference type="FunFam" id="1.10.10.10:FF:000001">
    <property type="entry name" value="LysR family transcriptional regulator"/>
    <property type="match status" value="1"/>
</dbReference>
<dbReference type="AlphaFoldDB" id="A0A7Y6TVA4"/>
<evidence type="ECO:0000256" key="3">
    <source>
        <dbReference type="ARBA" id="ARBA00023125"/>
    </source>
</evidence>
<evidence type="ECO:0000256" key="4">
    <source>
        <dbReference type="ARBA" id="ARBA00023163"/>
    </source>
</evidence>
<dbReference type="PANTHER" id="PTHR30537">
    <property type="entry name" value="HTH-TYPE TRANSCRIPTIONAL REGULATOR"/>
    <property type="match status" value="1"/>
</dbReference>
<evidence type="ECO:0000259" key="5">
    <source>
        <dbReference type="PROSITE" id="PS50931"/>
    </source>
</evidence>
<dbReference type="InterPro" id="IPR005119">
    <property type="entry name" value="LysR_subst-bd"/>
</dbReference>
<organism evidence="6 7">
    <name type="scientific">Piscinibacter koreensis</name>
    <dbReference type="NCBI Taxonomy" id="2742824"/>
    <lineage>
        <taxon>Bacteria</taxon>
        <taxon>Pseudomonadati</taxon>
        <taxon>Pseudomonadota</taxon>
        <taxon>Betaproteobacteria</taxon>
        <taxon>Burkholderiales</taxon>
        <taxon>Sphaerotilaceae</taxon>
        <taxon>Piscinibacter</taxon>
    </lineage>
</organism>
<dbReference type="InterPro" id="IPR036390">
    <property type="entry name" value="WH_DNA-bd_sf"/>
</dbReference>
<dbReference type="SUPFAM" id="SSF53850">
    <property type="entry name" value="Periplasmic binding protein-like II"/>
    <property type="match status" value="1"/>
</dbReference>
<dbReference type="PROSITE" id="PS50931">
    <property type="entry name" value="HTH_LYSR"/>
    <property type="match status" value="1"/>
</dbReference>
<evidence type="ECO:0000256" key="2">
    <source>
        <dbReference type="ARBA" id="ARBA00023015"/>
    </source>
</evidence>
<keyword evidence="7" id="KW-1185">Reference proteome</keyword>
<dbReference type="GO" id="GO:0003700">
    <property type="term" value="F:DNA-binding transcription factor activity"/>
    <property type="evidence" value="ECO:0007669"/>
    <property type="project" value="InterPro"/>
</dbReference>
<protein>
    <submittedName>
        <fullName evidence="6">LysR family transcriptional regulator</fullName>
    </submittedName>
</protein>
<accession>A0A7Y6TVA4</accession>
<comment type="caution">
    <text evidence="6">The sequence shown here is derived from an EMBL/GenBank/DDBJ whole genome shotgun (WGS) entry which is preliminary data.</text>
</comment>
<evidence type="ECO:0000313" key="6">
    <source>
        <dbReference type="EMBL" id="NUZ04727.1"/>
    </source>
</evidence>
<dbReference type="Gene3D" id="1.10.10.10">
    <property type="entry name" value="Winged helix-like DNA-binding domain superfamily/Winged helix DNA-binding domain"/>
    <property type="match status" value="1"/>
</dbReference>
<dbReference type="GO" id="GO:0003677">
    <property type="term" value="F:DNA binding"/>
    <property type="evidence" value="ECO:0007669"/>
    <property type="project" value="UniProtKB-KW"/>
</dbReference>
<dbReference type="Pfam" id="PF03466">
    <property type="entry name" value="LysR_substrate"/>
    <property type="match status" value="1"/>
</dbReference>
<dbReference type="Proteomes" id="UP000529637">
    <property type="component" value="Unassembled WGS sequence"/>
</dbReference>
<evidence type="ECO:0000256" key="1">
    <source>
        <dbReference type="ARBA" id="ARBA00009437"/>
    </source>
</evidence>
<dbReference type="Gene3D" id="3.40.190.290">
    <property type="match status" value="1"/>
</dbReference>
<feature type="domain" description="HTH lysR-type" evidence="5">
    <location>
        <begin position="1"/>
        <end position="60"/>
    </location>
</feature>
<dbReference type="RefSeq" id="WP_176065884.1">
    <property type="nucleotide sequence ID" value="NZ_JABWMJ010000001.1"/>
</dbReference>
<reference evidence="6 7" key="1">
    <citation type="submission" date="2020-06" db="EMBL/GenBank/DDBJ databases">
        <title>Schlegella sp. ID0723 isolated from air conditioner.</title>
        <authorList>
            <person name="Kim D.Y."/>
            <person name="Kim D.-U."/>
        </authorList>
    </citation>
    <scope>NUCLEOTIDE SEQUENCE [LARGE SCALE GENOMIC DNA]</scope>
    <source>
        <strain evidence="6 7">ID0723</strain>
    </source>
</reference>
<dbReference type="PRINTS" id="PR00039">
    <property type="entry name" value="HTHLYSR"/>
</dbReference>
<dbReference type="InterPro" id="IPR058163">
    <property type="entry name" value="LysR-type_TF_proteobact-type"/>
</dbReference>
<dbReference type="FunFam" id="3.40.190.290:FF:000001">
    <property type="entry name" value="Transcriptional regulator, LysR family"/>
    <property type="match status" value="1"/>
</dbReference>
<keyword evidence="3" id="KW-0238">DNA-binding</keyword>
<gene>
    <name evidence="6" type="ORF">HQN59_03030</name>
</gene>
<dbReference type="SUPFAM" id="SSF46785">
    <property type="entry name" value="Winged helix' DNA-binding domain"/>
    <property type="match status" value="1"/>
</dbReference>